<dbReference type="VEuPathDB" id="FungiDB:PMAA_064870"/>
<evidence type="ECO:0000313" key="1">
    <source>
        <dbReference type="EMBL" id="EEA25376.1"/>
    </source>
</evidence>
<proteinExistence type="predicted"/>
<dbReference type="HOGENOM" id="CLU_2813204_0_0_1"/>
<dbReference type="OrthoDB" id="4224843at2759"/>
<dbReference type="EMBL" id="DS995900">
    <property type="protein sequence ID" value="EEA25376.1"/>
    <property type="molecule type" value="Genomic_DNA"/>
</dbReference>
<dbReference type="AlphaFoldDB" id="B6QB35"/>
<reference evidence="2" key="1">
    <citation type="journal article" date="2015" name="Genome Announc.">
        <title>Genome sequence of the AIDS-associated pathogen Penicillium marneffei (ATCC18224) and its near taxonomic relative Talaromyces stipitatus (ATCC10500).</title>
        <authorList>
            <person name="Nierman W.C."/>
            <person name="Fedorova-Abrams N.D."/>
            <person name="Andrianopoulos A."/>
        </authorList>
    </citation>
    <scope>NUCLEOTIDE SEQUENCE [LARGE SCALE GENOMIC DNA]</scope>
    <source>
        <strain evidence="2">ATCC 18224 / CBS 334.59 / QM 7333</strain>
    </source>
</reference>
<dbReference type="Proteomes" id="UP000001294">
    <property type="component" value="Unassembled WGS sequence"/>
</dbReference>
<name>B6QB35_TALMQ</name>
<organism evidence="1 2">
    <name type="scientific">Talaromyces marneffei (strain ATCC 18224 / CBS 334.59 / QM 7333)</name>
    <name type="common">Penicillium marneffei</name>
    <dbReference type="NCBI Taxonomy" id="441960"/>
    <lineage>
        <taxon>Eukaryota</taxon>
        <taxon>Fungi</taxon>
        <taxon>Dikarya</taxon>
        <taxon>Ascomycota</taxon>
        <taxon>Pezizomycotina</taxon>
        <taxon>Eurotiomycetes</taxon>
        <taxon>Eurotiomycetidae</taxon>
        <taxon>Eurotiales</taxon>
        <taxon>Trichocomaceae</taxon>
        <taxon>Talaromyces</taxon>
        <taxon>Talaromyces sect. Talaromyces</taxon>
    </lineage>
</organism>
<keyword evidence="2" id="KW-1185">Reference proteome</keyword>
<gene>
    <name evidence="1" type="ORF">PMAA_064870</name>
</gene>
<accession>B6QB35</accession>
<evidence type="ECO:0000313" key="2">
    <source>
        <dbReference type="Proteomes" id="UP000001294"/>
    </source>
</evidence>
<sequence length="67" mass="7816">MCLPKENMIVDSEAMRVGNRDGLSWMESMERETRVQKIINAQQKQRWFRARATEIEKGGRSKTGDVM</sequence>
<protein>
    <submittedName>
        <fullName evidence="1">Uncharacterized protein</fullName>
    </submittedName>
</protein>